<dbReference type="Proteomes" id="UP000611945">
    <property type="component" value="Unassembled WGS sequence"/>
</dbReference>
<proteinExistence type="predicted"/>
<dbReference type="Pfam" id="PF14375">
    <property type="entry name" value="Cys_rich_CWC"/>
    <property type="match status" value="1"/>
</dbReference>
<name>A0ABR8TKF2_9PSED</name>
<comment type="caution">
    <text evidence="1">The sequence shown here is derived from an EMBL/GenBank/DDBJ whole genome shotgun (WGS) entry which is preliminary data.</text>
</comment>
<dbReference type="EMBL" id="JACSQG010000001">
    <property type="protein sequence ID" value="MBD7976252.1"/>
    <property type="molecule type" value="Genomic_DNA"/>
</dbReference>
<accession>A0ABR8TKF2</accession>
<sequence>MTSDSQCCPLCGQTNLCEAQRAIETGQPCWCFSSVIEPAAVLRVPARQRNQACLCHACATTAVACPGER</sequence>
<protein>
    <submittedName>
        <fullName evidence="1">Cysteine-rich CWC family protein</fullName>
    </submittedName>
</protein>
<evidence type="ECO:0000313" key="2">
    <source>
        <dbReference type="Proteomes" id="UP000611945"/>
    </source>
</evidence>
<gene>
    <name evidence="1" type="ORF">H9642_03525</name>
</gene>
<organism evidence="1 2">
    <name type="scientific">Serpens gallinarum</name>
    <dbReference type="NCBI Taxonomy" id="2763075"/>
    <lineage>
        <taxon>Bacteria</taxon>
        <taxon>Pseudomonadati</taxon>
        <taxon>Pseudomonadota</taxon>
        <taxon>Gammaproteobacteria</taxon>
        <taxon>Pseudomonadales</taxon>
        <taxon>Pseudomonadaceae</taxon>
        <taxon>Pseudomonas</taxon>
    </lineage>
</organism>
<reference evidence="1 2" key="1">
    <citation type="submission" date="2020-08" db="EMBL/GenBank/DDBJ databases">
        <title>A Genomic Blueprint of the Chicken Gut Microbiome.</title>
        <authorList>
            <person name="Gilroy R."/>
            <person name="Ravi A."/>
            <person name="Getino M."/>
            <person name="Pursley I."/>
            <person name="Horton D.L."/>
            <person name="Alikhan N.-F."/>
            <person name="Baker D."/>
            <person name="Gharbi K."/>
            <person name="Hall N."/>
            <person name="Watson M."/>
            <person name="Adriaenssens E.M."/>
            <person name="Foster-Nyarko E."/>
            <person name="Jarju S."/>
            <person name="Secka A."/>
            <person name="Antonio M."/>
            <person name="Oren A."/>
            <person name="Chaudhuri R."/>
            <person name="La Ragione R.M."/>
            <person name="Hildebrand F."/>
            <person name="Pallen M.J."/>
        </authorList>
    </citation>
    <scope>NUCLEOTIDE SEQUENCE [LARGE SCALE GENOMIC DNA]</scope>
    <source>
        <strain evidence="1 2">Sa2CUA2</strain>
    </source>
</reference>
<evidence type="ECO:0000313" key="1">
    <source>
        <dbReference type="EMBL" id="MBD7976252.1"/>
    </source>
</evidence>
<keyword evidence="2" id="KW-1185">Reference proteome</keyword>
<dbReference type="InterPro" id="IPR032720">
    <property type="entry name" value="Cys_rich_CWC"/>
</dbReference>
<dbReference type="RefSeq" id="WP_251835011.1">
    <property type="nucleotide sequence ID" value="NZ_JACSQG010000001.1"/>
</dbReference>